<comment type="similarity">
    <text evidence="8">Belongs to the binding-protein-dependent transport system permease family.</text>
</comment>
<dbReference type="PROSITE" id="PS50893">
    <property type="entry name" value="ABC_TRANSPORTER_2"/>
    <property type="match status" value="2"/>
</dbReference>
<feature type="transmembrane region" description="Helical" evidence="8">
    <location>
        <begin position="112"/>
        <end position="136"/>
    </location>
</feature>
<keyword evidence="5 11" id="KW-0067">ATP-binding</keyword>
<dbReference type="InterPro" id="IPR027417">
    <property type="entry name" value="P-loop_NTPase"/>
</dbReference>
<dbReference type="Gene3D" id="1.10.3720.10">
    <property type="entry name" value="MetI-like"/>
    <property type="match status" value="1"/>
</dbReference>
<keyword evidence="7 8" id="KW-0472">Membrane</keyword>
<gene>
    <name evidence="11" type="ORF">JFL75_12530</name>
</gene>
<dbReference type="Pfam" id="PF00528">
    <property type="entry name" value="BPD_transp_1"/>
    <property type="match status" value="1"/>
</dbReference>
<dbReference type="InterPro" id="IPR050319">
    <property type="entry name" value="ABC_transp_ATP-bind"/>
</dbReference>
<dbReference type="AlphaFoldDB" id="A0A7T7XK77"/>
<dbReference type="PANTHER" id="PTHR43776:SF8">
    <property type="entry name" value="ABC TRANSPORTER, ATP-BINDING PROTEIN"/>
    <property type="match status" value="1"/>
</dbReference>
<dbReference type="InterPro" id="IPR003593">
    <property type="entry name" value="AAA+_ATPase"/>
</dbReference>
<feature type="transmembrane region" description="Helical" evidence="8">
    <location>
        <begin position="20"/>
        <end position="39"/>
    </location>
</feature>
<dbReference type="SMART" id="SM00382">
    <property type="entry name" value="AAA"/>
    <property type="match status" value="2"/>
</dbReference>
<dbReference type="PROSITE" id="PS00211">
    <property type="entry name" value="ABC_TRANSPORTER_1"/>
    <property type="match status" value="2"/>
</dbReference>
<evidence type="ECO:0000256" key="2">
    <source>
        <dbReference type="ARBA" id="ARBA00022448"/>
    </source>
</evidence>
<dbReference type="CDD" id="cd03257">
    <property type="entry name" value="ABC_NikE_OppD_transporters"/>
    <property type="match status" value="2"/>
</dbReference>
<evidence type="ECO:0000256" key="5">
    <source>
        <dbReference type="ARBA" id="ARBA00022840"/>
    </source>
</evidence>
<dbReference type="Proteomes" id="UP000595917">
    <property type="component" value="Chromosome"/>
</dbReference>
<dbReference type="RefSeq" id="WP_215625073.1">
    <property type="nucleotide sequence ID" value="NZ_CP067089.2"/>
</dbReference>
<dbReference type="KEGG" id="bhc:JFL75_12530"/>
<dbReference type="InterPro" id="IPR013563">
    <property type="entry name" value="Oligopep_ABC_C"/>
</dbReference>
<dbReference type="CDD" id="cd06261">
    <property type="entry name" value="TM_PBP2"/>
    <property type="match status" value="1"/>
</dbReference>
<dbReference type="GO" id="GO:0015833">
    <property type="term" value="P:peptide transport"/>
    <property type="evidence" value="ECO:0007669"/>
    <property type="project" value="InterPro"/>
</dbReference>
<evidence type="ECO:0000256" key="1">
    <source>
        <dbReference type="ARBA" id="ARBA00004651"/>
    </source>
</evidence>
<dbReference type="GO" id="GO:0005886">
    <property type="term" value="C:plasma membrane"/>
    <property type="evidence" value="ECO:0007669"/>
    <property type="project" value="UniProtKB-SubCell"/>
</dbReference>
<feature type="domain" description="ABC transporter" evidence="9">
    <location>
        <begin position="573"/>
        <end position="825"/>
    </location>
</feature>
<dbReference type="InterPro" id="IPR003439">
    <property type="entry name" value="ABC_transporter-like_ATP-bd"/>
</dbReference>
<dbReference type="PROSITE" id="PS50928">
    <property type="entry name" value="ABC_TM1"/>
    <property type="match status" value="1"/>
</dbReference>
<evidence type="ECO:0000256" key="7">
    <source>
        <dbReference type="ARBA" id="ARBA00023136"/>
    </source>
</evidence>
<dbReference type="InterPro" id="IPR017871">
    <property type="entry name" value="ABC_transporter-like_CS"/>
</dbReference>
<dbReference type="PANTHER" id="PTHR43776">
    <property type="entry name" value="TRANSPORT ATP-BINDING PROTEIN"/>
    <property type="match status" value="1"/>
</dbReference>
<keyword evidence="12" id="KW-1185">Reference proteome</keyword>
<dbReference type="Gene3D" id="3.40.50.300">
    <property type="entry name" value="P-loop containing nucleotide triphosphate hydrolases"/>
    <property type="match status" value="2"/>
</dbReference>
<keyword evidence="4" id="KW-0547">Nucleotide-binding</keyword>
<evidence type="ECO:0000256" key="6">
    <source>
        <dbReference type="ARBA" id="ARBA00022989"/>
    </source>
</evidence>
<dbReference type="Pfam" id="PF08352">
    <property type="entry name" value="oligo_HPY"/>
    <property type="match status" value="1"/>
</dbReference>
<evidence type="ECO:0000256" key="4">
    <source>
        <dbReference type="ARBA" id="ARBA00022741"/>
    </source>
</evidence>
<comment type="subcellular location">
    <subcellularLocation>
        <location evidence="1 8">Cell membrane</location>
        <topology evidence="1 8">Multi-pass membrane protein</topology>
    </subcellularLocation>
</comment>
<accession>A0A7T7XK77</accession>
<dbReference type="GO" id="GO:0005524">
    <property type="term" value="F:ATP binding"/>
    <property type="evidence" value="ECO:0007669"/>
    <property type="project" value="UniProtKB-KW"/>
</dbReference>
<evidence type="ECO:0000256" key="8">
    <source>
        <dbReference type="RuleBase" id="RU363032"/>
    </source>
</evidence>
<dbReference type="Pfam" id="PF00005">
    <property type="entry name" value="ABC_tran"/>
    <property type="match status" value="2"/>
</dbReference>
<dbReference type="EMBL" id="CP067089">
    <property type="protein sequence ID" value="QQO07767.1"/>
    <property type="molecule type" value="Genomic_DNA"/>
</dbReference>
<dbReference type="NCBIfam" id="NF008453">
    <property type="entry name" value="PRK11308.1"/>
    <property type="match status" value="2"/>
</dbReference>
<dbReference type="InterPro" id="IPR000515">
    <property type="entry name" value="MetI-like"/>
</dbReference>
<dbReference type="GO" id="GO:0016887">
    <property type="term" value="F:ATP hydrolysis activity"/>
    <property type="evidence" value="ECO:0007669"/>
    <property type="project" value="InterPro"/>
</dbReference>
<evidence type="ECO:0000256" key="3">
    <source>
        <dbReference type="ARBA" id="ARBA00022692"/>
    </source>
</evidence>
<keyword evidence="2 8" id="KW-0813">Transport</keyword>
<sequence length="841" mass="92094">MKIQILLKKLARPEYRFGLVGGIMLLLIAGISLAAPLLAPYDPHVRSGVPFEKPNNNHILGCNDVGHDLLSELMYGGRASLAVGLFAAFYATLVATAAALASGYFGGAVDRIIMRIVDVVMSLPFLPLVIVLGVFMGPGSGTQVFVITLVMWAHPCRELRSQVLKTRSNGYIDASRAMGEKSYRIILRHTLRDIMPLIVPQFVWVAQSAILIESSLSFLGLGDPVSKSWGSMLFFANTRAAFLTGAWVYWVLPPGLCIALSCLSFSLIGYSLAGKRGLKYFPYGSFRRPGKNTADSRGPGIPLAAENLEVVYPGKPDTRAMDGVSLELRRGESVGIVGESGCGKTTMAMAILGLLKFPAEVRQGRVFINGRDVLSGDELTVCRMRGKTIAYVPQNAMNTLNPVMTVKKQLAEAIRVHRKLSRQEENREIRRLLEGVGLDPERAGAYNHELSGGMKQRVVIAMALANNPDILIADEPTTGLDVLVQKSVMDLLASLKEQFHLSVMLITHDLPLAMQYSDTLAVMYKGRIVDCGPVEAVAANPRHSHTADLFGNFPRLDQEKTWDRSLTASSGALVVKGLSKTFNSRRGLFGKSSGTVKAADGVSFALRPGEVLGIIGGSGSGKTTVSRLITGLEQPDSGEVILDGIPLLALRGRERREAARSIHMVFQDPYQSLRNSMKLLDITAEPLVIRGGFSKDEIRQRVCSALRDVRLPDTPEFLRRTPDQLSGGQRQRLSFARAVVAEPRYIIADEPTSMLDVSLRKELLKLMEDLRSRYNIGFIFITHDLSLAYHFCDRLLVMKDGAVVEKARARELIRHPLHGYTRELIAAVETPASIADYAMSI</sequence>
<proteinExistence type="inferred from homology"/>
<keyword evidence="3 8" id="KW-0812">Transmembrane</keyword>
<name>A0A7T7XK77_9SPIR</name>
<evidence type="ECO:0000259" key="9">
    <source>
        <dbReference type="PROSITE" id="PS50893"/>
    </source>
</evidence>
<reference evidence="11" key="1">
    <citation type="submission" date="2021-01" db="EMBL/GenBank/DDBJ databases">
        <title>Description of Breznakiella homolactica.</title>
        <authorList>
            <person name="Song Y."/>
            <person name="Brune A."/>
        </authorList>
    </citation>
    <scope>NUCLEOTIDE SEQUENCE</scope>
    <source>
        <strain evidence="11">RmG30</strain>
    </source>
</reference>
<dbReference type="SUPFAM" id="SSF52540">
    <property type="entry name" value="P-loop containing nucleoside triphosphate hydrolases"/>
    <property type="match status" value="2"/>
</dbReference>
<keyword evidence="6 8" id="KW-1133">Transmembrane helix</keyword>
<dbReference type="GO" id="GO:0055085">
    <property type="term" value="P:transmembrane transport"/>
    <property type="evidence" value="ECO:0007669"/>
    <property type="project" value="InterPro"/>
</dbReference>
<evidence type="ECO:0000259" key="10">
    <source>
        <dbReference type="PROSITE" id="PS50928"/>
    </source>
</evidence>
<feature type="transmembrane region" description="Helical" evidence="8">
    <location>
        <begin position="79"/>
        <end position="100"/>
    </location>
</feature>
<feature type="transmembrane region" description="Helical" evidence="8">
    <location>
        <begin position="202"/>
        <end position="221"/>
    </location>
</feature>
<dbReference type="InterPro" id="IPR035906">
    <property type="entry name" value="MetI-like_sf"/>
</dbReference>
<organism evidence="11 12">
    <name type="scientific">Breznakiella homolactica</name>
    <dbReference type="NCBI Taxonomy" id="2798577"/>
    <lineage>
        <taxon>Bacteria</taxon>
        <taxon>Pseudomonadati</taxon>
        <taxon>Spirochaetota</taxon>
        <taxon>Spirochaetia</taxon>
        <taxon>Spirochaetales</taxon>
        <taxon>Breznakiellaceae</taxon>
        <taxon>Breznakiella</taxon>
    </lineage>
</organism>
<dbReference type="SUPFAM" id="SSF161098">
    <property type="entry name" value="MetI-like"/>
    <property type="match status" value="1"/>
</dbReference>
<evidence type="ECO:0000313" key="12">
    <source>
        <dbReference type="Proteomes" id="UP000595917"/>
    </source>
</evidence>
<evidence type="ECO:0000313" key="11">
    <source>
        <dbReference type="EMBL" id="QQO07767.1"/>
    </source>
</evidence>
<protein>
    <submittedName>
        <fullName evidence="11">Dipeptide ABC transporter ATP-binding protein</fullName>
    </submittedName>
</protein>
<feature type="domain" description="ABC transporter" evidence="9">
    <location>
        <begin position="303"/>
        <end position="550"/>
    </location>
</feature>
<feature type="domain" description="ABC transmembrane type-1" evidence="10">
    <location>
        <begin position="77"/>
        <end position="269"/>
    </location>
</feature>